<dbReference type="Gene3D" id="3.30.420.10">
    <property type="entry name" value="Ribonuclease H-like superfamily/Ribonuclease H"/>
    <property type="match status" value="1"/>
</dbReference>
<dbReference type="GO" id="GO:0003676">
    <property type="term" value="F:nucleic acid binding"/>
    <property type="evidence" value="ECO:0007669"/>
    <property type="project" value="InterPro"/>
</dbReference>
<dbReference type="PANTHER" id="PTHR45835">
    <property type="entry name" value="YALI0A06105P"/>
    <property type="match status" value="1"/>
</dbReference>
<protein>
    <submittedName>
        <fullName evidence="1">Uncharacterized protein</fullName>
    </submittedName>
</protein>
<dbReference type="InterPro" id="IPR036397">
    <property type="entry name" value="RNaseH_sf"/>
</dbReference>
<accession>A0AAF1A310</accession>
<dbReference type="PANTHER" id="PTHR45835:SF91">
    <property type="entry name" value="RETROTRANSPOSON, TY3-GYPSY SUBCLASS-LIKE PROTEIN"/>
    <property type="match status" value="1"/>
</dbReference>
<sequence length="149" mass="17189">FITGLPHTRRQHGSIWVKFDRVTKCVHFLFVKTTNSAEGYSRLYINEIIRFHGVLLSIISYRGPQFTSYFSKPFQKSHGTQLNLSTIFHPQTDGYHSNIQMALYKALYGRRCRSPVGWFEVGETTLIGPDLVHDAMEKVHLIKDTLKTT</sequence>
<name>A0AAF1A310_SOLVR</name>
<dbReference type="Proteomes" id="UP001234989">
    <property type="component" value="Chromosome 12"/>
</dbReference>
<gene>
    <name evidence="1" type="ORF">MTR67_052130</name>
</gene>
<dbReference type="SUPFAM" id="SSF53098">
    <property type="entry name" value="Ribonuclease H-like"/>
    <property type="match status" value="1"/>
</dbReference>
<dbReference type="AlphaFoldDB" id="A0AAF1A310"/>
<reference evidence="1" key="1">
    <citation type="submission" date="2023-08" db="EMBL/GenBank/DDBJ databases">
        <title>A de novo genome assembly of Solanum verrucosum Schlechtendal, a Mexican diploid species geographically isolated from the other diploid A-genome species in potato relatives.</title>
        <authorList>
            <person name="Hosaka K."/>
        </authorList>
    </citation>
    <scope>NUCLEOTIDE SEQUENCE</scope>
    <source>
        <tissue evidence="1">Young leaves</tissue>
    </source>
</reference>
<feature type="non-terminal residue" evidence="1">
    <location>
        <position position="1"/>
    </location>
</feature>
<organism evidence="1 2">
    <name type="scientific">Solanum verrucosum</name>
    <dbReference type="NCBI Taxonomy" id="315347"/>
    <lineage>
        <taxon>Eukaryota</taxon>
        <taxon>Viridiplantae</taxon>
        <taxon>Streptophyta</taxon>
        <taxon>Embryophyta</taxon>
        <taxon>Tracheophyta</taxon>
        <taxon>Spermatophyta</taxon>
        <taxon>Magnoliopsida</taxon>
        <taxon>eudicotyledons</taxon>
        <taxon>Gunneridae</taxon>
        <taxon>Pentapetalae</taxon>
        <taxon>asterids</taxon>
        <taxon>lamiids</taxon>
        <taxon>Solanales</taxon>
        <taxon>Solanaceae</taxon>
        <taxon>Solanoideae</taxon>
        <taxon>Solaneae</taxon>
        <taxon>Solanum</taxon>
    </lineage>
</organism>
<dbReference type="EMBL" id="CP133623">
    <property type="protein sequence ID" value="WMV58745.1"/>
    <property type="molecule type" value="Genomic_DNA"/>
</dbReference>
<evidence type="ECO:0000313" key="2">
    <source>
        <dbReference type="Proteomes" id="UP001234989"/>
    </source>
</evidence>
<dbReference type="InterPro" id="IPR012337">
    <property type="entry name" value="RNaseH-like_sf"/>
</dbReference>
<proteinExistence type="predicted"/>
<evidence type="ECO:0000313" key="1">
    <source>
        <dbReference type="EMBL" id="WMV58745.1"/>
    </source>
</evidence>
<keyword evidence="2" id="KW-1185">Reference proteome</keyword>